<dbReference type="InterPro" id="IPR019531">
    <property type="entry name" value="Pmp4"/>
</dbReference>
<reference evidence="1" key="1">
    <citation type="submission" date="2022-10" db="EMBL/GenBank/DDBJ databases">
        <title>Culturing micro-colonial fungi from biological soil crusts in the Mojave desert and describing Neophaeococcomyces mojavensis, and introducing the new genera and species Taxawa tesnikishii.</title>
        <authorList>
            <person name="Kurbessoian T."/>
            <person name="Stajich J.E."/>
        </authorList>
    </citation>
    <scope>NUCLEOTIDE SEQUENCE</scope>
    <source>
        <strain evidence="1">TK_41</strain>
    </source>
</reference>
<dbReference type="PANTHER" id="PTHR15460:SF3">
    <property type="entry name" value="PEROXISOMAL MEMBRANE PROTEIN 4"/>
    <property type="match status" value="1"/>
</dbReference>
<protein>
    <recommendedName>
        <fullName evidence="3">Peroxisomal membrane protein 4</fullName>
    </recommendedName>
</protein>
<accession>A0AA39CP59</accession>
<organism evidence="1 2">
    <name type="scientific">Cladophialophora chaetospira</name>
    <dbReference type="NCBI Taxonomy" id="386627"/>
    <lineage>
        <taxon>Eukaryota</taxon>
        <taxon>Fungi</taxon>
        <taxon>Dikarya</taxon>
        <taxon>Ascomycota</taxon>
        <taxon>Pezizomycotina</taxon>
        <taxon>Eurotiomycetes</taxon>
        <taxon>Chaetothyriomycetidae</taxon>
        <taxon>Chaetothyriales</taxon>
        <taxon>Herpotrichiellaceae</taxon>
        <taxon>Cladophialophora</taxon>
    </lineage>
</organism>
<dbReference type="Proteomes" id="UP001172673">
    <property type="component" value="Unassembled WGS sequence"/>
</dbReference>
<keyword evidence="2" id="KW-1185">Reference proteome</keyword>
<dbReference type="GO" id="GO:0005778">
    <property type="term" value="C:peroxisomal membrane"/>
    <property type="evidence" value="ECO:0007669"/>
    <property type="project" value="TreeGrafter"/>
</dbReference>
<name>A0AA39CP59_9EURO</name>
<dbReference type="PIRSF" id="PIRSF013674">
    <property type="entry name" value="PXMP4"/>
    <property type="match status" value="1"/>
</dbReference>
<dbReference type="Pfam" id="PF02466">
    <property type="entry name" value="Tim17"/>
    <property type="match status" value="1"/>
</dbReference>
<evidence type="ECO:0008006" key="3">
    <source>
        <dbReference type="Google" id="ProtNLM"/>
    </source>
</evidence>
<dbReference type="PANTHER" id="PTHR15460">
    <property type="entry name" value="PEROXISOMAL MEMBRANE PROTEIN 4"/>
    <property type="match status" value="1"/>
</dbReference>
<gene>
    <name evidence="1" type="ORF">H2200_001536</name>
</gene>
<proteinExistence type="predicted"/>
<evidence type="ECO:0000313" key="2">
    <source>
        <dbReference type="Proteomes" id="UP001172673"/>
    </source>
</evidence>
<dbReference type="EMBL" id="JAPDRK010000002">
    <property type="protein sequence ID" value="KAJ9615461.1"/>
    <property type="molecule type" value="Genomic_DNA"/>
</dbReference>
<evidence type="ECO:0000313" key="1">
    <source>
        <dbReference type="EMBL" id="KAJ9615461.1"/>
    </source>
</evidence>
<comment type="caution">
    <text evidence="1">The sequence shown here is derived from an EMBL/GenBank/DDBJ whole genome shotgun (WGS) entry which is preliminary data.</text>
</comment>
<sequence>MDVLKETVDSIILNPDLAPLLAIVKAARNGAVYGAKVRFPHALVMVFMFRSGTIREKLRLVYKATKQHARNLAFFATIYKSSMLILRLLNPSSPGKEGPYDTFFAGAMGGYVVFGRGKQSRSSVNQQIVIYVFARVVLALAKLSIEPPSATSTTPTPTLFTQRFSPEVKAKIEHNAWPVFASLSWALVMYIFRWQPESIQSSLKSSMKYIYVNSDYWDNFTNFVIYNT</sequence>
<dbReference type="AlphaFoldDB" id="A0AA39CP59"/>